<evidence type="ECO:0000259" key="15">
    <source>
        <dbReference type="Pfam" id="PF00520"/>
    </source>
</evidence>
<keyword evidence="9" id="KW-0406">Ion transport</keyword>
<dbReference type="AlphaFoldDB" id="A0A1J7JIQ3"/>
<dbReference type="EMBL" id="KV875098">
    <property type="protein sequence ID" value="OIW29164.1"/>
    <property type="molecule type" value="Genomic_DNA"/>
</dbReference>
<dbReference type="PANTHER" id="PTHR46480">
    <property type="entry name" value="F20B24.22"/>
    <property type="match status" value="1"/>
</dbReference>
<evidence type="ECO:0000256" key="10">
    <source>
        <dbReference type="ARBA" id="ARBA00023136"/>
    </source>
</evidence>
<keyword evidence="10 14" id="KW-0472">Membrane</keyword>
<dbReference type="OrthoDB" id="427456at2759"/>
<evidence type="ECO:0000256" key="13">
    <source>
        <dbReference type="SAM" id="Coils"/>
    </source>
</evidence>
<evidence type="ECO:0000256" key="5">
    <source>
        <dbReference type="ARBA" id="ARBA00022692"/>
    </source>
</evidence>
<gene>
    <name evidence="16" type="ORF">CONLIGDRAFT_618376</name>
</gene>
<dbReference type="STRING" id="1408157.A0A1J7JIQ3"/>
<feature type="coiled-coil region" evidence="13">
    <location>
        <begin position="163"/>
        <end position="197"/>
    </location>
</feature>
<evidence type="ECO:0000256" key="12">
    <source>
        <dbReference type="ARBA" id="ARBA00031989"/>
    </source>
</evidence>
<feature type="transmembrane region" description="Helical" evidence="14">
    <location>
        <begin position="90"/>
        <end position="110"/>
    </location>
</feature>
<keyword evidence="5 14" id="KW-0812">Transmembrane</keyword>
<comment type="subcellular location">
    <subcellularLocation>
        <location evidence="1">Cell membrane</location>
        <topology evidence="1">Multi-pass membrane protein</topology>
    </subcellularLocation>
</comment>
<feature type="transmembrane region" description="Helical" evidence="14">
    <location>
        <begin position="46"/>
        <end position="69"/>
    </location>
</feature>
<dbReference type="InterPro" id="IPR027359">
    <property type="entry name" value="Volt_channel_dom_sf"/>
</dbReference>
<name>A0A1J7JIQ3_9PEZI</name>
<dbReference type="InterPro" id="IPR031846">
    <property type="entry name" value="Hvcn1"/>
</dbReference>
<dbReference type="GO" id="GO:0030171">
    <property type="term" value="F:voltage-gated proton channel activity"/>
    <property type="evidence" value="ECO:0007669"/>
    <property type="project" value="InterPro"/>
</dbReference>
<evidence type="ECO:0000256" key="6">
    <source>
        <dbReference type="ARBA" id="ARBA00022882"/>
    </source>
</evidence>
<organism evidence="16 17">
    <name type="scientific">Coniochaeta ligniaria NRRL 30616</name>
    <dbReference type="NCBI Taxonomy" id="1408157"/>
    <lineage>
        <taxon>Eukaryota</taxon>
        <taxon>Fungi</taxon>
        <taxon>Dikarya</taxon>
        <taxon>Ascomycota</taxon>
        <taxon>Pezizomycotina</taxon>
        <taxon>Sordariomycetes</taxon>
        <taxon>Sordariomycetidae</taxon>
        <taxon>Coniochaetales</taxon>
        <taxon>Coniochaetaceae</taxon>
        <taxon>Coniochaeta</taxon>
    </lineage>
</organism>
<evidence type="ECO:0000256" key="11">
    <source>
        <dbReference type="ARBA" id="ARBA00023303"/>
    </source>
</evidence>
<dbReference type="GO" id="GO:0005886">
    <property type="term" value="C:plasma membrane"/>
    <property type="evidence" value="ECO:0007669"/>
    <property type="project" value="UniProtKB-SubCell"/>
</dbReference>
<dbReference type="Proteomes" id="UP000182658">
    <property type="component" value="Unassembled WGS sequence"/>
</dbReference>
<keyword evidence="11" id="KW-0407">Ion channel</keyword>
<accession>A0A1J7JIQ3</accession>
<evidence type="ECO:0000256" key="14">
    <source>
        <dbReference type="SAM" id="Phobius"/>
    </source>
</evidence>
<keyword evidence="6" id="KW-0851">Voltage-gated channel</keyword>
<evidence type="ECO:0000256" key="2">
    <source>
        <dbReference type="ARBA" id="ARBA00015897"/>
    </source>
</evidence>
<keyword evidence="8 13" id="KW-0175">Coiled coil</keyword>
<reference evidence="16 17" key="1">
    <citation type="submission" date="2016-10" db="EMBL/GenBank/DDBJ databases">
        <title>Draft genome sequence of Coniochaeta ligniaria NRRL30616, a lignocellulolytic fungus for bioabatement of inhibitors in plant biomass hydrolysates.</title>
        <authorList>
            <consortium name="DOE Joint Genome Institute"/>
            <person name="Jimenez D.J."/>
            <person name="Hector R.E."/>
            <person name="Riley R."/>
            <person name="Sun H."/>
            <person name="Grigoriev I.V."/>
            <person name="Van Elsas J.D."/>
            <person name="Nichols N.N."/>
        </authorList>
    </citation>
    <scope>NUCLEOTIDE SEQUENCE [LARGE SCALE GENOMIC DNA]</scope>
    <source>
        <strain evidence="16 17">NRRL 30616</strain>
    </source>
</reference>
<dbReference type="Pfam" id="PF00520">
    <property type="entry name" value="Ion_trans"/>
    <property type="match status" value="1"/>
</dbReference>
<evidence type="ECO:0000313" key="17">
    <source>
        <dbReference type="Proteomes" id="UP000182658"/>
    </source>
</evidence>
<dbReference type="GO" id="GO:0034702">
    <property type="term" value="C:monoatomic ion channel complex"/>
    <property type="evidence" value="ECO:0007669"/>
    <property type="project" value="UniProtKB-KW"/>
</dbReference>
<keyword evidence="17" id="KW-1185">Reference proteome</keyword>
<evidence type="ECO:0000256" key="3">
    <source>
        <dbReference type="ARBA" id="ARBA00022448"/>
    </source>
</evidence>
<evidence type="ECO:0000256" key="4">
    <source>
        <dbReference type="ARBA" id="ARBA00022475"/>
    </source>
</evidence>
<proteinExistence type="predicted"/>
<keyword evidence="7 14" id="KW-1133">Transmembrane helix</keyword>
<protein>
    <recommendedName>
        <fullName evidence="2">Voltage-gated hydrogen channel 1</fullName>
    </recommendedName>
    <alternativeName>
        <fullName evidence="12">Hydrogen voltage-gated channel 1</fullName>
    </alternativeName>
</protein>
<evidence type="ECO:0000256" key="8">
    <source>
        <dbReference type="ARBA" id="ARBA00023054"/>
    </source>
</evidence>
<keyword evidence="4" id="KW-1003">Cell membrane</keyword>
<evidence type="ECO:0000313" key="16">
    <source>
        <dbReference type="EMBL" id="OIW29164.1"/>
    </source>
</evidence>
<keyword evidence="3" id="KW-0813">Transport</keyword>
<dbReference type="Gene3D" id="1.20.120.350">
    <property type="entry name" value="Voltage-gated potassium channels. Chain C"/>
    <property type="match status" value="1"/>
</dbReference>
<sequence length="201" mass="23043">MPTDADDFIEGEDRPLLYSTRHSTRATHARYRRKAQAQLSTKKKHYMIMALVALDVSGILADIFVALIACDKHEQNEKWVEDIRNGLKTASLVFSSMFLAELALTVWAFGFRYFSSWFHCFDAVVIVVGFTVDLLAHGILEEIASLVIVLRLWRFVKIVEELSVGASETMEEIQSRAEQLEKENEELRSELRALHRPDEQV</sequence>
<evidence type="ECO:0000256" key="9">
    <source>
        <dbReference type="ARBA" id="ARBA00023065"/>
    </source>
</evidence>
<dbReference type="InterPro" id="IPR005821">
    <property type="entry name" value="Ion_trans_dom"/>
</dbReference>
<dbReference type="PANTHER" id="PTHR46480:SF1">
    <property type="entry name" value="VOLTAGE-GATED HYDROGEN CHANNEL 1"/>
    <property type="match status" value="1"/>
</dbReference>
<feature type="domain" description="Ion transport" evidence="15">
    <location>
        <begin position="64"/>
        <end position="160"/>
    </location>
</feature>
<dbReference type="InParanoid" id="A0A1J7JIQ3"/>
<evidence type="ECO:0000256" key="7">
    <source>
        <dbReference type="ARBA" id="ARBA00022989"/>
    </source>
</evidence>
<evidence type="ECO:0000256" key="1">
    <source>
        <dbReference type="ARBA" id="ARBA00004651"/>
    </source>
</evidence>